<dbReference type="Proteomes" id="UP000559282">
    <property type="component" value="Unassembled WGS sequence"/>
</dbReference>
<accession>A0A7K4NYB4</accession>
<proteinExistence type="predicted"/>
<dbReference type="AlphaFoldDB" id="A0A7K4NYB4"/>
<evidence type="ECO:0000313" key="1">
    <source>
        <dbReference type="EMBL" id="NWK08036.1"/>
    </source>
</evidence>
<protein>
    <submittedName>
        <fullName evidence="1">Uncharacterized protein</fullName>
    </submittedName>
</protein>
<feature type="non-terminal residue" evidence="1">
    <location>
        <position position="133"/>
    </location>
</feature>
<organism evidence="1 2">
    <name type="scientific">Marine Group I thaumarchaeote</name>
    <dbReference type="NCBI Taxonomy" id="2511932"/>
    <lineage>
        <taxon>Archaea</taxon>
        <taxon>Nitrososphaerota</taxon>
        <taxon>Marine Group I</taxon>
    </lineage>
</organism>
<gene>
    <name evidence="1" type="ORF">HX847_06490</name>
</gene>
<reference evidence="1 2" key="1">
    <citation type="journal article" date="2019" name="Environ. Microbiol.">
        <title>Genomics insights into ecotype formation of ammonia-oxidizing archaea in the deep ocean.</title>
        <authorList>
            <person name="Wang Y."/>
            <person name="Huang J.M."/>
            <person name="Cui G.J."/>
            <person name="Nunoura T."/>
            <person name="Takaki Y."/>
            <person name="Li W.L."/>
            <person name="Li J."/>
            <person name="Gao Z.M."/>
            <person name="Takai K."/>
            <person name="Zhang A.Q."/>
            <person name="Stepanauskas R."/>
        </authorList>
    </citation>
    <scope>NUCLEOTIDE SEQUENCE [LARGE SCALE GENOMIC DNA]</scope>
    <source>
        <strain evidence="1 2">T1C4</strain>
    </source>
</reference>
<name>A0A7K4NYB4_9ARCH</name>
<comment type="caution">
    <text evidence="1">The sequence shown here is derived from an EMBL/GenBank/DDBJ whole genome shotgun (WGS) entry which is preliminary data.</text>
</comment>
<sequence>MTKKEYSKDKHKDARTRLVKDGINTTVFKLLLKDCNIYTRTKLYTFIISKENVKYLKEHKNQLTKALNHELSLFLGRFNNSPDIPGKLEEKQKRPALNKIDSLENVRIAKNRCFYCNENATKFAQDHLIPWNN</sequence>
<dbReference type="EMBL" id="JACATF010000030">
    <property type="protein sequence ID" value="NWK08036.1"/>
    <property type="molecule type" value="Genomic_DNA"/>
</dbReference>
<evidence type="ECO:0000313" key="2">
    <source>
        <dbReference type="Proteomes" id="UP000559282"/>
    </source>
</evidence>